<keyword evidence="13" id="KW-1185">Reference proteome</keyword>
<dbReference type="Gene3D" id="3.40.50.2300">
    <property type="match status" value="1"/>
</dbReference>
<keyword evidence="1 6" id="KW-0597">Phosphoprotein</keyword>
<evidence type="ECO:0000256" key="3">
    <source>
        <dbReference type="ARBA" id="ARBA00023015"/>
    </source>
</evidence>
<dbReference type="KEGG" id="aun:AWM73_01145"/>
<dbReference type="Proteomes" id="UP001069145">
    <property type="component" value="Unassembled WGS sequence"/>
</dbReference>
<keyword evidence="5" id="KW-0804">Transcription</keyword>
<dbReference type="GO" id="GO:0000156">
    <property type="term" value="F:phosphorelay response regulator activity"/>
    <property type="evidence" value="ECO:0007669"/>
    <property type="project" value="TreeGrafter"/>
</dbReference>
<dbReference type="EMBL" id="CP065662">
    <property type="protein sequence ID" value="QPS01476.1"/>
    <property type="molecule type" value="Genomic_DNA"/>
</dbReference>
<accession>A0A0X8FDE0</accession>
<dbReference type="InterPro" id="IPR001789">
    <property type="entry name" value="Sig_transdc_resp-reg_receiver"/>
</dbReference>
<dbReference type="OrthoDB" id="1655504at2"/>
<evidence type="ECO:0000256" key="7">
    <source>
        <dbReference type="PROSITE-ProRule" id="PRU01091"/>
    </source>
</evidence>
<dbReference type="PANTHER" id="PTHR48111:SF2">
    <property type="entry name" value="RESPONSE REGULATOR SAER"/>
    <property type="match status" value="1"/>
</dbReference>
<evidence type="ECO:0000256" key="1">
    <source>
        <dbReference type="ARBA" id="ARBA00022553"/>
    </source>
</evidence>
<dbReference type="PANTHER" id="PTHR48111">
    <property type="entry name" value="REGULATOR OF RPOS"/>
    <property type="match status" value="1"/>
</dbReference>
<dbReference type="GO" id="GO:0032993">
    <property type="term" value="C:protein-DNA complex"/>
    <property type="evidence" value="ECO:0007669"/>
    <property type="project" value="TreeGrafter"/>
</dbReference>
<dbReference type="GO" id="GO:0005829">
    <property type="term" value="C:cytosol"/>
    <property type="evidence" value="ECO:0007669"/>
    <property type="project" value="TreeGrafter"/>
</dbReference>
<dbReference type="InterPro" id="IPR036388">
    <property type="entry name" value="WH-like_DNA-bd_sf"/>
</dbReference>
<evidence type="ECO:0000313" key="13">
    <source>
        <dbReference type="Proteomes" id="UP001069145"/>
    </source>
</evidence>
<dbReference type="EMBL" id="JAOTML010000004">
    <property type="protein sequence ID" value="MCY3053297.1"/>
    <property type="molecule type" value="Genomic_DNA"/>
</dbReference>
<evidence type="ECO:0000256" key="6">
    <source>
        <dbReference type="PROSITE-ProRule" id="PRU00169"/>
    </source>
</evidence>
<dbReference type="GO" id="GO:0000976">
    <property type="term" value="F:transcription cis-regulatory region binding"/>
    <property type="evidence" value="ECO:0007669"/>
    <property type="project" value="TreeGrafter"/>
</dbReference>
<evidence type="ECO:0000259" key="9">
    <source>
        <dbReference type="PROSITE" id="PS51755"/>
    </source>
</evidence>
<dbReference type="Pfam" id="PF00072">
    <property type="entry name" value="Response_reg"/>
    <property type="match status" value="1"/>
</dbReference>
<dbReference type="Gene3D" id="1.10.10.10">
    <property type="entry name" value="Winged helix-like DNA-binding domain superfamily/Winged helix DNA-binding domain"/>
    <property type="match status" value="1"/>
</dbReference>
<dbReference type="RefSeq" id="WP_060777696.1">
    <property type="nucleotide sequence ID" value="NZ_CAJHLF010000001.1"/>
</dbReference>
<evidence type="ECO:0000313" key="12">
    <source>
        <dbReference type="Proteomes" id="UP000594771"/>
    </source>
</evidence>
<reference evidence="10" key="2">
    <citation type="submission" date="2022-09" db="EMBL/GenBank/DDBJ databases">
        <title>Aerococcus urinae taxonomy study.</title>
        <authorList>
            <person name="Christensen J."/>
            <person name="Senneby E."/>
        </authorList>
    </citation>
    <scope>NUCLEOTIDE SEQUENCE</scope>
    <source>
        <strain evidence="10">NLD-066-U95</strain>
    </source>
</reference>
<dbReference type="SUPFAM" id="SSF52172">
    <property type="entry name" value="CheY-like"/>
    <property type="match status" value="1"/>
</dbReference>
<dbReference type="SMART" id="SM00862">
    <property type="entry name" value="Trans_reg_C"/>
    <property type="match status" value="1"/>
</dbReference>
<keyword evidence="2" id="KW-0902">Two-component regulatory system</keyword>
<keyword evidence="4 7" id="KW-0238">DNA-binding</keyword>
<dbReference type="CDD" id="cd00383">
    <property type="entry name" value="trans_reg_C"/>
    <property type="match status" value="1"/>
</dbReference>
<name>A0A0X8FDE0_9LACT</name>
<dbReference type="PROSITE" id="PS50110">
    <property type="entry name" value="RESPONSE_REGULATORY"/>
    <property type="match status" value="1"/>
</dbReference>
<dbReference type="InterPro" id="IPR001867">
    <property type="entry name" value="OmpR/PhoB-type_DNA-bd"/>
</dbReference>
<feature type="domain" description="OmpR/PhoB-type" evidence="9">
    <location>
        <begin position="127"/>
        <end position="226"/>
    </location>
</feature>
<dbReference type="PROSITE" id="PS51755">
    <property type="entry name" value="OMPR_PHOB"/>
    <property type="match status" value="1"/>
</dbReference>
<dbReference type="Proteomes" id="UP000594771">
    <property type="component" value="Chromosome"/>
</dbReference>
<evidence type="ECO:0000259" key="8">
    <source>
        <dbReference type="PROSITE" id="PS50110"/>
    </source>
</evidence>
<dbReference type="InterPro" id="IPR011006">
    <property type="entry name" value="CheY-like_superfamily"/>
</dbReference>
<evidence type="ECO:0000256" key="2">
    <source>
        <dbReference type="ARBA" id="ARBA00023012"/>
    </source>
</evidence>
<sequence>MTQILIVEDNDDINTMLKDLLSKDYQIQQAFSGTEAIRLFDQEDIDLVLLDILLPGMKGDQILGYIRQKSQIPVIMLTALGDKDLVSEYLLKGANDYITKPFNNKEVLARITVQLRQSHSQIKDQSDQVIHFQAIYFDPQQFLIYTDQEAIRLTKIEAKIFHKLLSHPKQIFTKERLYESIWQAQYIAEDNTLNTHLSNLRKKLGQLDPSQDYIETIWGIGVRLARGDQD</sequence>
<feature type="DNA-binding region" description="OmpR/PhoB-type" evidence="7">
    <location>
        <begin position="127"/>
        <end position="226"/>
    </location>
</feature>
<evidence type="ECO:0000256" key="4">
    <source>
        <dbReference type="ARBA" id="ARBA00023125"/>
    </source>
</evidence>
<feature type="domain" description="Response regulatory" evidence="8">
    <location>
        <begin position="3"/>
        <end position="115"/>
    </location>
</feature>
<reference evidence="11 12" key="1">
    <citation type="submission" date="2020-12" db="EMBL/GenBank/DDBJ databases">
        <title>FDA dAtabase for Regulatory Grade micrObial Sequences (FDA-ARGOS): Supporting development and validation of Infectious Disease Dx tests.</title>
        <authorList>
            <person name="Sproer C."/>
            <person name="Gronow S."/>
            <person name="Severitt S."/>
            <person name="Schroder I."/>
            <person name="Tallon L."/>
            <person name="Sadzewicz L."/>
            <person name="Zhao X."/>
            <person name="Boylan J."/>
            <person name="Ott S."/>
            <person name="Bowen H."/>
            <person name="Vavikolanu K."/>
            <person name="Mehta A."/>
            <person name="Aluvathingal J."/>
            <person name="Nadendla S."/>
            <person name="Lowell S."/>
            <person name="Myers T."/>
            <person name="Yan Y."/>
            <person name="Sichtig H."/>
        </authorList>
    </citation>
    <scope>NUCLEOTIDE SEQUENCE [LARGE SCALE GENOMIC DNA]</scope>
    <source>
        <strain evidence="11 12">FDAARGOS_911</strain>
    </source>
</reference>
<organism evidence="11 12">
    <name type="scientific">Aerococcus urinae</name>
    <dbReference type="NCBI Taxonomy" id="1376"/>
    <lineage>
        <taxon>Bacteria</taxon>
        <taxon>Bacillati</taxon>
        <taxon>Bacillota</taxon>
        <taxon>Bacilli</taxon>
        <taxon>Lactobacillales</taxon>
        <taxon>Aerococcaceae</taxon>
        <taxon>Aerococcus</taxon>
    </lineage>
</organism>
<proteinExistence type="predicted"/>
<dbReference type="AlphaFoldDB" id="A0A0X8FDE0"/>
<keyword evidence="3" id="KW-0805">Transcription regulation</keyword>
<gene>
    <name evidence="11" type="ORF">I6G68_08910</name>
    <name evidence="10" type="ORF">ODY43_04755</name>
</gene>
<feature type="modified residue" description="4-aspartylphosphate" evidence="6">
    <location>
        <position position="51"/>
    </location>
</feature>
<dbReference type="GeneID" id="35766951"/>
<evidence type="ECO:0000313" key="10">
    <source>
        <dbReference type="EMBL" id="MCY3053297.1"/>
    </source>
</evidence>
<protein>
    <submittedName>
        <fullName evidence="11">Response regulator transcription factor</fullName>
    </submittedName>
</protein>
<dbReference type="InterPro" id="IPR039420">
    <property type="entry name" value="WalR-like"/>
</dbReference>
<dbReference type="GO" id="GO:0006355">
    <property type="term" value="P:regulation of DNA-templated transcription"/>
    <property type="evidence" value="ECO:0007669"/>
    <property type="project" value="InterPro"/>
</dbReference>
<dbReference type="SMART" id="SM00448">
    <property type="entry name" value="REC"/>
    <property type="match status" value="1"/>
</dbReference>
<evidence type="ECO:0000313" key="11">
    <source>
        <dbReference type="EMBL" id="QPS01476.1"/>
    </source>
</evidence>
<evidence type="ECO:0000256" key="5">
    <source>
        <dbReference type="ARBA" id="ARBA00023163"/>
    </source>
</evidence>
<dbReference type="Pfam" id="PF00486">
    <property type="entry name" value="Trans_reg_C"/>
    <property type="match status" value="1"/>
</dbReference>